<name>A0AAD7EYE4_9AGAR</name>
<evidence type="ECO:0000259" key="2">
    <source>
        <dbReference type="Pfam" id="PF08593"/>
    </source>
</evidence>
<comment type="caution">
    <text evidence="3">The sequence shown here is derived from an EMBL/GenBank/DDBJ whole genome shotgun (WGS) entry which is preliminary data.</text>
</comment>
<gene>
    <name evidence="3" type="ORF">DFH08DRAFT_406355</name>
</gene>
<evidence type="ECO:0000256" key="1">
    <source>
        <dbReference type="ARBA" id="ARBA00005788"/>
    </source>
</evidence>
<sequence length="131" mass="14203">MCEKAIMELVGGPGAMPAWFQAWNANEFQPLKDAVDAIRIDLATFRAQFANGRCATGHQAPFEVVLFVSGDDPTGAPHNLTAIQNATDITLLSPAELTSYLMGYGLSAQGNPVVRTRRLARHIGYFGLLRI</sequence>
<comment type="similarity">
    <text evidence="1">Belongs to the UPF0612 family.</text>
</comment>
<keyword evidence="4" id="KW-1185">Reference proteome</keyword>
<dbReference type="EMBL" id="JARIHO010000006">
    <property type="protein sequence ID" value="KAJ7359217.1"/>
    <property type="molecule type" value="Genomic_DNA"/>
</dbReference>
<organism evidence="3 4">
    <name type="scientific">Mycena albidolilacea</name>
    <dbReference type="NCBI Taxonomy" id="1033008"/>
    <lineage>
        <taxon>Eukaryota</taxon>
        <taxon>Fungi</taxon>
        <taxon>Dikarya</taxon>
        <taxon>Basidiomycota</taxon>
        <taxon>Agaricomycotina</taxon>
        <taxon>Agaricomycetes</taxon>
        <taxon>Agaricomycetidae</taxon>
        <taxon>Agaricales</taxon>
        <taxon>Marasmiineae</taxon>
        <taxon>Mycenaceae</taxon>
        <taxon>Mycena</taxon>
    </lineage>
</organism>
<feature type="domain" description="Mug135-like C-terminal" evidence="2">
    <location>
        <begin position="51"/>
        <end position="125"/>
    </location>
</feature>
<dbReference type="InterPro" id="IPR013902">
    <property type="entry name" value="Mug135-like_C"/>
</dbReference>
<dbReference type="Pfam" id="PF08593">
    <property type="entry name" value="Mug135_C"/>
    <property type="match status" value="1"/>
</dbReference>
<proteinExistence type="inferred from homology"/>
<dbReference type="AlphaFoldDB" id="A0AAD7EYE4"/>
<evidence type="ECO:0000313" key="4">
    <source>
        <dbReference type="Proteomes" id="UP001218218"/>
    </source>
</evidence>
<dbReference type="Proteomes" id="UP001218218">
    <property type="component" value="Unassembled WGS sequence"/>
</dbReference>
<protein>
    <recommendedName>
        <fullName evidence="2">Mug135-like C-terminal domain-containing protein</fullName>
    </recommendedName>
</protein>
<evidence type="ECO:0000313" key="3">
    <source>
        <dbReference type="EMBL" id="KAJ7359217.1"/>
    </source>
</evidence>
<accession>A0AAD7EYE4</accession>
<reference evidence="3" key="1">
    <citation type="submission" date="2023-03" db="EMBL/GenBank/DDBJ databases">
        <title>Massive genome expansion in bonnet fungi (Mycena s.s.) driven by repeated elements and novel gene families across ecological guilds.</title>
        <authorList>
            <consortium name="Lawrence Berkeley National Laboratory"/>
            <person name="Harder C.B."/>
            <person name="Miyauchi S."/>
            <person name="Viragh M."/>
            <person name="Kuo A."/>
            <person name="Thoen E."/>
            <person name="Andreopoulos B."/>
            <person name="Lu D."/>
            <person name="Skrede I."/>
            <person name="Drula E."/>
            <person name="Henrissat B."/>
            <person name="Morin E."/>
            <person name="Kohler A."/>
            <person name="Barry K."/>
            <person name="LaButti K."/>
            <person name="Morin E."/>
            <person name="Salamov A."/>
            <person name="Lipzen A."/>
            <person name="Mereny Z."/>
            <person name="Hegedus B."/>
            <person name="Baldrian P."/>
            <person name="Stursova M."/>
            <person name="Weitz H."/>
            <person name="Taylor A."/>
            <person name="Grigoriev I.V."/>
            <person name="Nagy L.G."/>
            <person name="Martin F."/>
            <person name="Kauserud H."/>
        </authorList>
    </citation>
    <scope>NUCLEOTIDE SEQUENCE</scope>
    <source>
        <strain evidence="3">CBHHK002</strain>
    </source>
</reference>